<keyword evidence="1" id="KW-1133">Transmembrane helix</keyword>
<name>A0A212JGQ9_9FIRM</name>
<proteinExistence type="predicted"/>
<dbReference type="AlphaFoldDB" id="A0A212JGQ9"/>
<keyword evidence="1" id="KW-0472">Membrane</keyword>
<sequence>MGNTIVGSIKHLPINCISYILKTLLYYFYCFPIIMRC</sequence>
<reference evidence="2" key="1">
    <citation type="submission" date="2016-04" db="EMBL/GenBank/DDBJ databases">
        <authorList>
            <person name="Evans L.H."/>
            <person name="Alamgir A."/>
            <person name="Owens N."/>
            <person name="Weber N.D."/>
            <person name="Virtaneva K."/>
            <person name="Barbian K."/>
            <person name="Babar A."/>
            <person name="Rosenke K."/>
        </authorList>
    </citation>
    <scope>NUCLEOTIDE SEQUENCE</scope>
    <source>
        <strain evidence="2">86</strain>
    </source>
</reference>
<keyword evidence="1" id="KW-0812">Transmembrane</keyword>
<accession>A0A212JGQ9</accession>
<organism evidence="2">
    <name type="scientific">uncultured Eubacteriales bacterium</name>
    <dbReference type="NCBI Taxonomy" id="172733"/>
    <lineage>
        <taxon>Bacteria</taxon>
        <taxon>Bacillati</taxon>
        <taxon>Bacillota</taxon>
        <taxon>Clostridia</taxon>
        <taxon>Eubacteriales</taxon>
        <taxon>environmental samples</taxon>
    </lineage>
</organism>
<evidence type="ECO:0000313" key="2">
    <source>
        <dbReference type="EMBL" id="SBV98608.1"/>
    </source>
</evidence>
<protein>
    <submittedName>
        <fullName evidence="2">Uncharacterized protein</fullName>
    </submittedName>
</protein>
<feature type="transmembrane region" description="Helical" evidence="1">
    <location>
        <begin position="12"/>
        <end position="34"/>
    </location>
</feature>
<evidence type="ECO:0000256" key="1">
    <source>
        <dbReference type="SAM" id="Phobius"/>
    </source>
</evidence>
<dbReference type="EMBL" id="FLUN01000001">
    <property type="protein sequence ID" value="SBV98608.1"/>
    <property type="molecule type" value="Genomic_DNA"/>
</dbReference>
<gene>
    <name evidence="2" type="ORF">KL86CLO1_11064</name>
</gene>